<evidence type="ECO:0000256" key="1">
    <source>
        <dbReference type="SAM" id="MobiDB-lite"/>
    </source>
</evidence>
<reference evidence="2 3" key="1">
    <citation type="journal article" date="2016" name="Nat. Commun.">
        <title>Thousands of microbial genomes shed light on interconnected biogeochemical processes in an aquifer system.</title>
        <authorList>
            <person name="Anantharaman K."/>
            <person name="Brown C.T."/>
            <person name="Hug L.A."/>
            <person name="Sharon I."/>
            <person name="Castelle C.J."/>
            <person name="Probst A.J."/>
            <person name="Thomas B.C."/>
            <person name="Singh A."/>
            <person name="Wilkins M.J."/>
            <person name="Karaoz U."/>
            <person name="Brodie E.L."/>
            <person name="Williams K.H."/>
            <person name="Hubbard S.S."/>
            <person name="Banfield J.F."/>
        </authorList>
    </citation>
    <scope>NUCLEOTIDE SEQUENCE [LARGE SCALE GENOMIC DNA]</scope>
</reference>
<organism evidence="2 3">
    <name type="scientific">Candidatus Doudnabacteria bacterium RIFCSPHIGHO2_01_FULL_43_23</name>
    <dbReference type="NCBI Taxonomy" id="1817822"/>
    <lineage>
        <taxon>Bacteria</taxon>
        <taxon>Candidatus Doudnaibacteriota</taxon>
    </lineage>
</organism>
<feature type="region of interest" description="Disordered" evidence="1">
    <location>
        <begin position="67"/>
        <end position="98"/>
    </location>
</feature>
<dbReference type="Proteomes" id="UP000177912">
    <property type="component" value="Unassembled WGS sequence"/>
</dbReference>
<feature type="region of interest" description="Disordered" evidence="1">
    <location>
        <begin position="141"/>
        <end position="162"/>
    </location>
</feature>
<feature type="compositionally biased region" description="Basic and acidic residues" evidence="1">
    <location>
        <begin position="72"/>
        <end position="98"/>
    </location>
</feature>
<evidence type="ECO:0000313" key="3">
    <source>
        <dbReference type="Proteomes" id="UP000177912"/>
    </source>
</evidence>
<dbReference type="EMBL" id="MFEI01000035">
    <property type="protein sequence ID" value="OGE80306.1"/>
    <property type="molecule type" value="Genomic_DNA"/>
</dbReference>
<name>A0A1F5NRK9_9BACT</name>
<sequence length="295" mass="33200">MLGLYSHEFYLGLKRSSQYQGEKKMNRIASCISLVLLLCSTAFAQFNLGGKSVDPVQFFEAHSSSDSNQWRKFGEGQTRQREEQGEDRLPDDGKWRRFGSREVVKDTPRPEPVQMAFVPSNPVTAQPAEPGSFAQSARQNFVPQDPSSVEGLGEEVEQPQPFTPVEEFTACDPNTKRVPLFEYKEDAWRVDFRQMKYRMGKNKKLTPGALENMYNANTSLVLRNQVNGGKEAWQFRALEGQIFDLLELQVDPCTGVVEGDYRPNLLKTPKDGSAAKRFFMGVGSYALPVLAILAL</sequence>
<gene>
    <name evidence="2" type="ORF">A2826_02390</name>
</gene>
<comment type="caution">
    <text evidence="2">The sequence shown here is derived from an EMBL/GenBank/DDBJ whole genome shotgun (WGS) entry which is preliminary data.</text>
</comment>
<dbReference type="AlphaFoldDB" id="A0A1F5NRK9"/>
<accession>A0A1F5NRK9</accession>
<proteinExistence type="predicted"/>
<evidence type="ECO:0000313" key="2">
    <source>
        <dbReference type="EMBL" id="OGE80306.1"/>
    </source>
</evidence>
<protein>
    <submittedName>
        <fullName evidence="2">Uncharacterized protein</fullName>
    </submittedName>
</protein>